<evidence type="ECO:0000313" key="2">
    <source>
        <dbReference type="EMBL" id="CAF1271757.1"/>
    </source>
</evidence>
<reference evidence="2" key="1">
    <citation type="submission" date="2021-02" db="EMBL/GenBank/DDBJ databases">
        <authorList>
            <person name="Nowell W R."/>
        </authorList>
    </citation>
    <scope>NUCLEOTIDE SEQUENCE</scope>
</reference>
<evidence type="ECO:0000313" key="3">
    <source>
        <dbReference type="EMBL" id="CAF4077192.1"/>
    </source>
</evidence>
<sequence length="238" mass="27059">GVVHFVERQAINEKNWLYYIPVAENFQEKLKKFVDEGLDSNGPSSKPYREISNSTRELRLEQDATGNVIVRVVIQPPKPRAGQKSAVQLPRDRLLLNRHQTIHLIIKKAIQYRIDHNGSSVSINQMQKELKRTYFISTETIAYVLSQILTRMITYPNSELETFSAKLLFVLCKENVDRLINLGVIQPATICPAGKPVAIDNVVQFRKLVESNKKTGLPPSESRDDELTENDTVTTTTK</sequence>
<proteinExistence type="predicted"/>
<name>A0A8S2EXT8_9BILA</name>
<comment type="caution">
    <text evidence="2">The sequence shown here is derived from an EMBL/GenBank/DDBJ whole genome shotgun (WGS) entry which is preliminary data.</text>
</comment>
<evidence type="ECO:0000256" key="1">
    <source>
        <dbReference type="SAM" id="MobiDB-lite"/>
    </source>
</evidence>
<accession>A0A8S2EXT8</accession>
<dbReference type="AlphaFoldDB" id="A0A8S2EXT8"/>
<organism evidence="2 4">
    <name type="scientific">Didymodactylos carnosus</name>
    <dbReference type="NCBI Taxonomy" id="1234261"/>
    <lineage>
        <taxon>Eukaryota</taxon>
        <taxon>Metazoa</taxon>
        <taxon>Spiralia</taxon>
        <taxon>Gnathifera</taxon>
        <taxon>Rotifera</taxon>
        <taxon>Eurotatoria</taxon>
        <taxon>Bdelloidea</taxon>
        <taxon>Philodinida</taxon>
        <taxon>Philodinidae</taxon>
        <taxon>Didymodactylos</taxon>
    </lineage>
</organism>
<feature type="region of interest" description="Disordered" evidence="1">
    <location>
        <begin position="213"/>
        <end position="238"/>
    </location>
</feature>
<dbReference type="EMBL" id="CAJNOK010017862">
    <property type="protein sequence ID" value="CAF1271757.1"/>
    <property type="molecule type" value="Genomic_DNA"/>
</dbReference>
<feature type="non-terminal residue" evidence="2">
    <location>
        <position position="1"/>
    </location>
</feature>
<dbReference type="EMBL" id="CAJOBA010039423">
    <property type="protein sequence ID" value="CAF4077192.1"/>
    <property type="molecule type" value="Genomic_DNA"/>
</dbReference>
<protein>
    <submittedName>
        <fullName evidence="2">Uncharacterized protein</fullName>
    </submittedName>
</protein>
<evidence type="ECO:0000313" key="4">
    <source>
        <dbReference type="Proteomes" id="UP000677228"/>
    </source>
</evidence>
<dbReference type="Proteomes" id="UP000677228">
    <property type="component" value="Unassembled WGS sequence"/>
</dbReference>
<dbReference type="Proteomes" id="UP000682733">
    <property type="component" value="Unassembled WGS sequence"/>
</dbReference>
<gene>
    <name evidence="2" type="ORF">OVA965_LOCUS27217</name>
    <name evidence="3" type="ORF">TMI583_LOCUS27961</name>
</gene>